<gene>
    <name evidence="3" type="ORF">PDESU_06367</name>
</gene>
<sequence length="89" mass="9491">MKYGVVCLFLVNSLLVGAGASKVLPNIVVIVADDQGDADVSYNPLHPPEEETLYADWFAQMAEPAKGSKHYDPTGGGKKKKKAKGKTGE</sequence>
<proteinExistence type="predicted"/>
<evidence type="ECO:0000256" key="1">
    <source>
        <dbReference type="SAM" id="MobiDB-lite"/>
    </source>
</evidence>
<keyword evidence="2" id="KW-0732">Signal</keyword>
<evidence type="ECO:0008006" key="5">
    <source>
        <dbReference type="Google" id="ProtNLM"/>
    </source>
</evidence>
<dbReference type="AlphaFoldDB" id="A0A6C2UCD5"/>
<accession>A0A6C2UCD5</accession>
<protein>
    <recommendedName>
        <fullName evidence="5">Sulfatase N-terminal domain-containing protein</fullName>
    </recommendedName>
</protein>
<evidence type="ECO:0000256" key="2">
    <source>
        <dbReference type="SAM" id="SignalP"/>
    </source>
</evidence>
<feature type="compositionally biased region" description="Basic residues" evidence="1">
    <location>
        <begin position="77"/>
        <end position="89"/>
    </location>
</feature>
<feature type="chain" id="PRO_5025537353" description="Sulfatase N-terminal domain-containing protein" evidence="2">
    <location>
        <begin position="19"/>
        <end position="89"/>
    </location>
</feature>
<reference evidence="3 4" key="1">
    <citation type="submission" date="2019-04" db="EMBL/GenBank/DDBJ databases">
        <authorList>
            <person name="Van Vliet M D."/>
        </authorList>
    </citation>
    <scope>NUCLEOTIDE SEQUENCE [LARGE SCALE GENOMIC DNA]</scope>
    <source>
        <strain evidence="3 4">F1</strain>
    </source>
</reference>
<evidence type="ECO:0000313" key="4">
    <source>
        <dbReference type="Proteomes" id="UP000366872"/>
    </source>
</evidence>
<feature type="signal peptide" evidence="2">
    <location>
        <begin position="1"/>
        <end position="18"/>
    </location>
</feature>
<organism evidence="3 4">
    <name type="scientific">Pontiella desulfatans</name>
    <dbReference type="NCBI Taxonomy" id="2750659"/>
    <lineage>
        <taxon>Bacteria</taxon>
        <taxon>Pseudomonadati</taxon>
        <taxon>Kiritimatiellota</taxon>
        <taxon>Kiritimatiellia</taxon>
        <taxon>Kiritimatiellales</taxon>
        <taxon>Pontiellaceae</taxon>
        <taxon>Pontiella</taxon>
    </lineage>
</organism>
<evidence type="ECO:0000313" key="3">
    <source>
        <dbReference type="EMBL" id="VGO17765.1"/>
    </source>
</evidence>
<feature type="region of interest" description="Disordered" evidence="1">
    <location>
        <begin position="66"/>
        <end position="89"/>
    </location>
</feature>
<dbReference type="RefSeq" id="WP_136083237.1">
    <property type="nucleotide sequence ID" value="NZ_CAAHFG010000005.1"/>
</dbReference>
<name>A0A6C2UCD5_PONDE</name>
<dbReference type="Proteomes" id="UP000366872">
    <property type="component" value="Unassembled WGS sequence"/>
</dbReference>
<dbReference type="EMBL" id="CAAHFG010000005">
    <property type="protein sequence ID" value="VGO17765.1"/>
    <property type="molecule type" value="Genomic_DNA"/>
</dbReference>
<keyword evidence="4" id="KW-1185">Reference proteome</keyword>